<feature type="region of interest" description="Disordered" evidence="1">
    <location>
        <begin position="55"/>
        <end position="131"/>
    </location>
</feature>
<dbReference type="Proteomes" id="UP000287651">
    <property type="component" value="Unassembled WGS sequence"/>
</dbReference>
<feature type="non-terminal residue" evidence="2">
    <location>
        <position position="1"/>
    </location>
</feature>
<evidence type="ECO:0000313" key="2">
    <source>
        <dbReference type="EMBL" id="RRT59753.1"/>
    </source>
</evidence>
<dbReference type="EMBL" id="AMZH03008085">
    <property type="protein sequence ID" value="RRT59753.1"/>
    <property type="molecule type" value="Genomic_DNA"/>
</dbReference>
<evidence type="ECO:0000256" key="1">
    <source>
        <dbReference type="SAM" id="MobiDB-lite"/>
    </source>
</evidence>
<protein>
    <submittedName>
        <fullName evidence="2">Uncharacterized protein</fullName>
    </submittedName>
</protein>
<feature type="region of interest" description="Disordered" evidence="1">
    <location>
        <begin position="1"/>
        <end position="40"/>
    </location>
</feature>
<name>A0A426Z755_ENSVE</name>
<gene>
    <name evidence="2" type="ORF">B296_00045571</name>
</gene>
<dbReference type="AlphaFoldDB" id="A0A426Z755"/>
<comment type="caution">
    <text evidence="2">The sequence shown here is derived from an EMBL/GenBank/DDBJ whole genome shotgun (WGS) entry which is preliminary data.</text>
</comment>
<accession>A0A426Z755</accession>
<evidence type="ECO:0000313" key="3">
    <source>
        <dbReference type="Proteomes" id="UP000287651"/>
    </source>
</evidence>
<reference evidence="2 3" key="1">
    <citation type="journal article" date="2014" name="Agronomy (Basel)">
        <title>A Draft Genome Sequence for Ensete ventricosum, the Drought-Tolerant Tree Against Hunger.</title>
        <authorList>
            <person name="Harrison J."/>
            <person name="Moore K.A."/>
            <person name="Paszkiewicz K."/>
            <person name="Jones T."/>
            <person name="Grant M."/>
            <person name="Ambacheew D."/>
            <person name="Muzemil S."/>
            <person name="Studholme D.J."/>
        </authorList>
    </citation>
    <scope>NUCLEOTIDE SEQUENCE [LARGE SCALE GENOMIC DNA]</scope>
</reference>
<sequence length="131" mass="14653">LGKKPARHASFSYPRDRRRFSLRSTEKPTDDESGSGEQRQISRFLPFLLPLLLSPSANTTRNRSPMVEIDRYRSTAVGDGRNQPLLPDSGRRRSKSTVTTRQRPATIKIDRYQPISGGNGAETAPIGDTTR</sequence>
<proteinExistence type="predicted"/>
<organism evidence="2 3">
    <name type="scientific">Ensete ventricosum</name>
    <name type="common">Abyssinian banana</name>
    <name type="synonym">Musa ensete</name>
    <dbReference type="NCBI Taxonomy" id="4639"/>
    <lineage>
        <taxon>Eukaryota</taxon>
        <taxon>Viridiplantae</taxon>
        <taxon>Streptophyta</taxon>
        <taxon>Embryophyta</taxon>
        <taxon>Tracheophyta</taxon>
        <taxon>Spermatophyta</taxon>
        <taxon>Magnoliopsida</taxon>
        <taxon>Liliopsida</taxon>
        <taxon>Zingiberales</taxon>
        <taxon>Musaceae</taxon>
        <taxon>Ensete</taxon>
    </lineage>
</organism>